<name>A0ABR1JPX8_9AGAR</name>
<reference evidence="2 3" key="1">
    <citation type="submission" date="2024-01" db="EMBL/GenBank/DDBJ databases">
        <title>A draft genome for the cacao thread blight pathogen Marasmiellus scandens.</title>
        <authorList>
            <person name="Baruah I.K."/>
            <person name="Leung J."/>
            <person name="Bukari Y."/>
            <person name="Amoako-Attah I."/>
            <person name="Meinhardt L.W."/>
            <person name="Bailey B.A."/>
            <person name="Cohen S.P."/>
        </authorList>
    </citation>
    <scope>NUCLEOTIDE SEQUENCE [LARGE SCALE GENOMIC DNA]</scope>
    <source>
        <strain evidence="2 3">GH-19</strain>
    </source>
</reference>
<proteinExistence type="predicted"/>
<evidence type="ECO:0000256" key="1">
    <source>
        <dbReference type="SAM" id="MobiDB-lite"/>
    </source>
</evidence>
<gene>
    <name evidence="2" type="ORF">VKT23_005321</name>
</gene>
<feature type="compositionally biased region" description="Low complexity" evidence="1">
    <location>
        <begin position="156"/>
        <end position="174"/>
    </location>
</feature>
<evidence type="ECO:0000313" key="2">
    <source>
        <dbReference type="EMBL" id="KAK7465342.1"/>
    </source>
</evidence>
<feature type="region of interest" description="Disordered" evidence="1">
    <location>
        <begin position="136"/>
        <end position="174"/>
    </location>
</feature>
<dbReference type="Proteomes" id="UP001498398">
    <property type="component" value="Unassembled WGS sequence"/>
</dbReference>
<comment type="caution">
    <text evidence="2">The sequence shown here is derived from an EMBL/GenBank/DDBJ whole genome shotgun (WGS) entry which is preliminary data.</text>
</comment>
<sequence length="174" mass="18785">MSYIATPTLPCKRSVHFPEVLFKSAAERPRKSSIVYPRLAQNRALPSDRNTHDLQWRLGRLSAASLPDNVYQQEQVDATTETSAAAVAQSPEIPSTPYASPRISSSFTSPRLGPRPLSQFLANINKSIYCSPPLLKPAKLAPPPVTPGYIGTSTDSLTDGSYSSFDSSSGSESD</sequence>
<keyword evidence="3" id="KW-1185">Reference proteome</keyword>
<protein>
    <submittedName>
        <fullName evidence="2">Uncharacterized protein</fullName>
    </submittedName>
</protein>
<evidence type="ECO:0000313" key="3">
    <source>
        <dbReference type="Proteomes" id="UP001498398"/>
    </source>
</evidence>
<organism evidence="2 3">
    <name type="scientific">Marasmiellus scandens</name>
    <dbReference type="NCBI Taxonomy" id="2682957"/>
    <lineage>
        <taxon>Eukaryota</taxon>
        <taxon>Fungi</taxon>
        <taxon>Dikarya</taxon>
        <taxon>Basidiomycota</taxon>
        <taxon>Agaricomycotina</taxon>
        <taxon>Agaricomycetes</taxon>
        <taxon>Agaricomycetidae</taxon>
        <taxon>Agaricales</taxon>
        <taxon>Marasmiineae</taxon>
        <taxon>Omphalotaceae</taxon>
        <taxon>Marasmiellus</taxon>
    </lineage>
</organism>
<feature type="region of interest" description="Disordered" evidence="1">
    <location>
        <begin position="76"/>
        <end position="110"/>
    </location>
</feature>
<accession>A0ABR1JPX8</accession>
<dbReference type="EMBL" id="JBANRG010000006">
    <property type="protein sequence ID" value="KAK7465342.1"/>
    <property type="molecule type" value="Genomic_DNA"/>
</dbReference>